<comment type="caution">
    <text evidence="10">The sequence shown here is derived from an EMBL/GenBank/DDBJ whole genome shotgun (WGS) entry which is preliminary data.</text>
</comment>
<proteinExistence type="inferred from homology"/>
<dbReference type="GO" id="GO:0032259">
    <property type="term" value="P:methylation"/>
    <property type="evidence" value="ECO:0007669"/>
    <property type="project" value="UniProtKB-KW"/>
</dbReference>
<keyword evidence="6" id="KW-0238">DNA-binding</keyword>
<evidence type="ECO:0000256" key="3">
    <source>
        <dbReference type="ARBA" id="ARBA00022679"/>
    </source>
</evidence>
<evidence type="ECO:0000256" key="4">
    <source>
        <dbReference type="ARBA" id="ARBA00022691"/>
    </source>
</evidence>
<accession>G2JBB7</accession>
<dbReference type="InterPro" id="IPR002941">
    <property type="entry name" value="DNA_methylase_N4/N6"/>
</dbReference>
<dbReference type="PROSITE" id="PS00093">
    <property type="entry name" value="N4_MTASE"/>
    <property type="match status" value="1"/>
</dbReference>
<name>G2JBB7_9BURK</name>
<evidence type="ECO:0000256" key="7">
    <source>
        <dbReference type="ARBA" id="ARBA00049120"/>
    </source>
</evidence>
<dbReference type="EC" id="2.1.1.-" evidence="8"/>
<comment type="similarity">
    <text evidence="1">Belongs to the N(4)/N(6)-methyltransferase family. N(4) subfamily.</text>
</comment>
<dbReference type="EMBL" id="CAFB01000058">
    <property type="protein sequence ID" value="CCD30071.1"/>
    <property type="molecule type" value="Genomic_DNA"/>
</dbReference>
<evidence type="ECO:0000313" key="11">
    <source>
        <dbReference type="Proteomes" id="UP000054051"/>
    </source>
</evidence>
<evidence type="ECO:0000313" key="10">
    <source>
        <dbReference type="EMBL" id="CCD30071.1"/>
    </source>
</evidence>
<dbReference type="GO" id="GO:0008170">
    <property type="term" value="F:N-methyltransferase activity"/>
    <property type="evidence" value="ECO:0007669"/>
    <property type="project" value="InterPro"/>
</dbReference>
<dbReference type="SUPFAM" id="SSF53335">
    <property type="entry name" value="S-adenosyl-L-methionine-dependent methyltransferases"/>
    <property type="match status" value="1"/>
</dbReference>
<protein>
    <recommendedName>
        <fullName evidence="8">Methyltransferase</fullName>
        <ecNumber evidence="8">2.1.1.-</ecNumber>
    </recommendedName>
</protein>
<evidence type="ECO:0000259" key="9">
    <source>
        <dbReference type="Pfam" id="PF01555"/>
    </source>
</evidence>
<keyword evidence="3 10" id="KW-0808">Transferase</keyword>
<comment type="catalytic activity">
    <reaction evidence="7">
        <text>a 2'-deoxycytidine in DNA + S-adenosyl-L-methionine = an N(4)-methyl-2'-deoxycytidine in DNA + S-adenosyl-L-homocysteine + H(+)</text>
        <dbReference type="Rhea" id="RHEA:16857"/>
        <dbReference type="Rhea" id="RHEA-COMP:11369"/>
        <dbReference type="Rhea" id="RHEA-COMP:13674"/>
        <dbReference type="ChEBI" id="CHEBI:15378"/>
        <dbReference type="ChEBI" id="CHEBI:57856"/>
        <dbReference type="ChEBI" id="CHEBI:59789"/>
        <dbReference type="ChEBI" id="CHEBI:85452"/>
        <dbReference type="ChEBI" id="CHEBI:137933"/>
        <dbReference type="EC" id="2.1.1.113"/>
    </reaction>
</comment>
<organism evidence="10 11">
    <name type="scientific">Candidatus Glomeribacter gigasporarum BEG34</name>
    <dbReference type="NCBI Taxonomy" id="1070319"/>
    <lineage>
        <taxon>Bacteria</taxon>
        <taxon>Pseudomonadati</taxon>
        <taxon>Pseudomonadota</taxon>
        <taxon>Betaproteobacteria</taxon>
        <taxon>Burkholderiales</taxon>
        <taxon>Burkholderiaceae</taxon>
        <taxon>Candidatus Glomeribacter</taxon>
    </lineage>
</organism>
<evidence type="ECO:0000256" key="5">
    <source>
        <dbReference type="ARBA" id="ARBA00022747"/>
    </source>
</evidence>
<dbReference type="Gene3D" id="3.40.50.150">
    <property type="entry name" value="Vaccinia Virus protein VP39"/>
    <property type="match status" value="1"/>
</dbReference>
<dbReference type="STRING" id="1070319.CAGGBEG34_30034"/>
<gene>
    <name evidence="10" type="ORF">CAGGBEG34_30034</name>
</gene>
<dbReference type="InterPro" id="IPR029063">
    <property type="entry name" value="SAM-dependent_MTases_sf"/>
</dbReference>
<evidence type="ECO:0000256" key="2">
    <source>
        <dbReference type="ARBA" id="ARBA00022603"/>
    </source>
</evidence>
<dbReference type="GO" id="GO:0015667">
    <property type="term" value="F:site-specific DNA-methyltransferase (cytosine-N4-specific) activity"/>
    <property type="evidence" value="ECO:0007669"/>
    <property type="project" value="UniProtKB-EC"/>
</dbReference>
<sequence>MSLFDPAQDESLCQILYGDSSAQLRPFVDQVDLILTSPPYADARKRHYASIRPQDYADWFIRFHPVFWQALKAHGSFILNLKGKIVDGVRHRYVWHTIERLTQLGWHCIDDYIWHKKTSMPGFWPTRLRDGWEYLFHLAKTQRPYVNHEAVKRPIAASSWNRIQRIQPHEYAPHLSETGSGFRRAMRAWIGKTHVLPDNVLHVSPEARNKGHPAVYPVALPRFFIRLLTKPGDLVVDPFAGSGTTGIAALQLQRRCLLIDNHYPYCVLAAQRIRAETGVHASGEYLSAPVPARARLTLESQAAIKRTAHAAGP</sequence>
<dbReference type="GO" id="GO:0009307">
    <property type="term" value="P:DNA restriction-modification system"/>
    <property type="evidence" value="ECO:0007669"/>
    <property type="project" value="UniProtKB-KW"/>
</dbReference>
<dbReference type="eggNOG" id="COG0863">
    <property type="taxonomic scope" value="Bacteria"/>
</dbReference>
<keyword evidence="4" id="KW-0949">S-adenosyl-L-methionine</keyword>
<keyword evidence="5" id="KW-0680">Restriction system</keyword>
<evidence type="ECO:0000256" key="1">
    <source>
        <dbReference type="ARBA" id="ARBA00010203"/>
    </source>
</evidence>
<evidence type="ECO:0000256" key="6">
    <source>
        <dbReference type="ARBA" id="ARBA00023125"/>
    </source>
</evidence>
<dbReference type="Pfam" id="PF01555">
    <property type="entry name" value="N6_N4_Mtase"/>
    <property type="match status" value="1"/>
</dbReference>
<evidence type="ECO:0000256" key="8">
    <source>
        <dbReference type="RuleBase" id="RU362026"/>
    </source>
</evidence>
<dbReference type="InterPro" id="IPR001091">
    <property type="entry name" value="RM_Methyltransferase"/>
</dbReference>
<keyword evidence="2 10" id="KW-0489">Methyltransferase</keyword>
<dbReference type="PRINTS" id="PR00508">
    <property type="entry name" value="S21N4MTFRASE"/>
</dbReference>
<dbReference type="AlphaFoldDB" id="G2JBB7"/>
<feature type="domain" description="DNA methylase N-4/N-6" evidence="9">
    <location>
        <begin position="31"/>
        <end position="269"/>
    </location>
</feature>
<reference evidence="10 11" key="1">
    <citation type="submission" date="2011-08" db="EMBL/GenBank/DDBJ databases">
        <title>The genome of the obligate endobacterium of an arbuscular mycorrhizal fungus reveals an interphylum network of nutritional interactions.</title>
        <authorList>
            <person name="Ghignone S."/>
            <person name="Salvioli A."/>
            <person name="Anca I."/>
            <person name="Lumini E."/>
            <person name="Ortu G."/>
            <person name="Petiti L."/>
            <person name="Cruveiller S."/>
            <person name="Bianciotto V."/>
            <person name="Piffanelli P."/>
            <person name="Lanfranco L."/>
            <person name="Bonfante P."/>
        </authorList>
    </citation>
    <scope>NUCLEOTIDE SEQUENCE [LARGE SCALE GENOMIC DNA]</scope>
    <source>
        <strain evidence="10 11">BEG34</strain>
    </source>
</reference>
<dbReference type="GO" id="GO:0003677">
    <property type="term" value="F:DNA binding"/>
    <property type="evidence" value="ECO:0007669"/>
    <property type="project" value="UniProtKB-KW"/>
</dbReference>
<keyword evidence="11" id="KW-1185">Reference proteome</keyword>
<dbReference type="Proteomes" id="UP000054051">
    <property type="component" value="Unassembled WGS sequence"/>
</dbReference>
<dbReference type="InterPro" id="IPR017985">
    <property type="entry name" value="MeTrfase_CN4_CS"/>
</dbReference>